<dbReference type="Proteomes" id="UP000502617">
    <property type="component" value="Segment"/>
</dbReference>
<dbReference type="KEGG" id="vg:77945292"/>
<evidence type="ECO:0008006" key="3">
    <source>
        <dbReference type="Google" id="ProtNLM"/>
    </source>
</evidence>
<keyword evidence="2" id="KW-1185">Reference proteome</keyword>
<dbReference type="GeneID" id="77945292"/>
<reference evidence="1 2" key="1">
    <citation type="submission" date="2020-03" db="EMBL/GenBank/DDBJ databases">
        <title>The Isolation and Genome Sequence of a Novel Cyanophage S-N03 from the Huanghai Sea, China.</title>
        <authorList>
            <person name="Jiang T."/>
        </authorList>
    </citation>
    <scope>NUCLEOTIDE SEQUENCE [LARGE SCALE GENOMIC DNA]</scope>
</reference>
<name>A0A6G8R6I0_9CAUD</name>
<evidence type="ECO:0000313" key="2">
    <source>
        <dbReference type="Proteomes" id="UP000502617"/>
    </source>
</evidence>
<sequence>MDQDVYIDVSELEPLLMEPVILHLSEVAWKGKHLPDKFVGENCICCGGERYRACDPSFPAIVVKGTNNPYGLPYRLIDGKHRVQKLWDEGTLEAPFYVLTEDQLMDYTRTRRDRPGNANRP</sequence>
<dbReference type="EMBL" id="MT162466">
    <property type="protein sequence ID" value="QIN96758.1"/>
    <property type="molecule type" value="Genomic_DNA"/>
</dbReference>
<protein>
    <recommendedName>
        <fullName evidence="3">ParB/Sulfiredoxin domain-containing protein</fullName>
    </recommendedName>
</protein>
<dbReference type="RefSeq" id="YP_010669138.1">
    <property type="nucleotide sequence ID" value="NC_070959.1"/>
</dbReference>
<accession>A0A6G8R6I0</accession>
<organism evidence="1 2">
    <name type="scientific">Synechococcus phage S-N03</name>
    <dbReference type="NCBI Taxonomy" id="2718943"/>
    <lineage>
        <taxon>Viruses</taxon>
        <taxon>Duplodnaviria</taxon>
        <taxon>Heunggongvirae</taxon>
        <taxon>Uroviricota</taxon>
        <taxon>Caudoviricetes</taxon>
        <taxon>Pantevenvirales</taxon>
        <taxon>Kyanoviridae</taxon>
        <taxon>Huanghaivirus</taxon>
        <taxon>Huanghaivirus snothree</taxon>
    </lineage>
</organism>
<evidence type="ECO:0000313" key="1">
    <source>
        <dbReference type="EMBL" id="QIN96758.1"/>
    </source>
</evidence>
<proteinExistence type="predicted"/>